<evidence type="ECO:0000313" key="2">
    <source>
        <dbReference type="EMBL" id="AIR62846.1"/>
    </source>
</evidence>
<keyword evidence="1" id="KW-0732">Signal</keyword>
<dbReference type="RefSeq" id="WP_039294821.1">
    <property type="nucleotide sequence ID" value="NZ_CP009458.1"/>
</dbReference>
<name>A0AAN0VV91_9ENTR</name>
<evidence type="ECO:0000313" key="3">
    <source>
        <dbReference type="Proteomes" id="UP000029516"/>
    </source>
</evidence>
<dbReference type="Proteomes" id="UP000029516">
    <property type="component" value="Chromosome"/>
</dbReference>
<gene>
    <name evidence="2" type="ORF">LH23_19930</name>
</gene>
<proteinExistence type="predicted"/>
<protein>
    <submittedName>
        <fullName evidence="2">Uncharacterized protein</fullName>
    </submittedName>
</protein>
<organism evidence="2 3">
    <name type="scientific">Cedecea neteri</name>
    <dbReference type="NCBI Taxonomy" id="158822"/>
    <lineage>
        <taxon>Bacteria</taxon>
        <taxon>Pseudomonadati</taxon>
        <taxon>Pseudomonadota</taxon>
        <taxon>Gammaproteobacteria</taxon>
        <taxon>Enterobacterales</taxon>
        <taxon>Enterobacteriaceae</taxon>
        <taxon>Cedecea</taxon>
    </lineage>
</organism>
<dbReference type="EMBL" id="CP009458">
    <property type="protein sequence ID" value="AIR62846.1"/>
    <property type="molecule type" value="Genomic_DNA"/>
</dbReference>
<feature type="chain" id="PRO_5042921460" evidence="1">
    <location>
        <begin position="23"/>
        <end position="178"/>
    </location>
</feature>
<feature type="signal peptide" evidence="1">
    <location>
        <begin position="1"/>
        <end position="22"/>
    </location>
</feature>
<sequence>MIRPYSVFLGALALTCAFNASALPTFTGPIATASANIKVTQSSQIDLIADLVADTLPDNTAELVGKHLFRISLTSADKNIKIALAGDMDTVIDGNGLVHSSVKDNGTKLIGVIEDSFKDQVTSDSSFIPPTANQSADAAALLLTGEDMYRIYFKAADVEQNIAAGAYDFNFVAQAYTD</sequence>
<reference evidence="2 3" key="1">
    <citation type="submission" date="2014-09" db="EMBL/GenBank/DDBJ databases">
        <authorList>
            <person name="Chan K.-G."/>
        </authorList>
    </citation>
    <scope>NUCLEOTIDE SEQUENCE [LARGE SCALE GENOMIC DNA]</scope>
    <source>
        <strain evidence="2 3">M006</strain>
    </source>
</reference>
<accession>A0AAN0VV91</accession>
<evidence type="ECO:0000256" key="1">
    <source>
        <dbReference type="SAM" id="SignalP"/>
    </source>
</evidence>
<dbReference type="KEGG" id="cem:LH23_19930"/>
<dbReference type="AlphaFoldDB" id="A0AAN0VV91"/>